<name>A0A1Y2KBX8_9PROT</name>
<dbReference type="GO" id="GO:0019171">
    <property type="term" value="F:(3R)-hydroxyacyl-[acyl-carrier-protein] dehydratase activity"/>
    <property type="evidence" value="ECO:0007669"/>
    <property type="project" value="InterPro"/>
</dbReference>
<evidence type="ECO:0000256" key="5">
    <source>
        <dbReference type="ARBA" id="ARBA00022553"/>
    </source>
</evidence>
<dbReference type="PROSITE" id="PS52004">
    <property type="entry name" value="KS3_2"/>
    <property type="match status" value="1"/>
</dbReference>
<dbReference type="UniPathway" id="UPA00094"/>
<reference evidence="14 15" key="1">
    <citation type="journal article" date="2016" name="BMC Genomics">
        <title>Combined genomic and structural analyses of a cultured magnetotactic bacterium reveals its niche adaptation to a dynamic environment.</title>
        <authorList>
            <person name="Araujo A.C."/>
            <person name="Morillo V."/>
            <person name="Cypriano J."/>
            <person name="Teixeira L.C."/>
            <person name="Leao P."/>
            <person name="Lyra S."/>
            <person name="Almeida L.G."/>
            <person name="Bazylinski D.A."/>
            <person name="Vasconcellos A.T."/>
            <person name="Abreu F."/>
            <person name="Lins U."/>
        </authorList>
    </citation>
    <scope>NUCLEOTIDE SEQUENCE [LARGE SCALE GENOMIC DNA]</scope>
    <source>
        <strain evidence="14 15">IT-1</strain>
    </source>
</reference>
<dbReference type="PANTHER" id="PTHR43074">
    <property type="entry name" value="OMEGA-3 POLYUNSATURATED FATTY ACID SYNTHASE PFAB-RELATED"/>
    <property type="match status" value="1"/>
</dbReference>
<dbReference type="InterPro" id="IPR020841">
    <property type="entry name" value="PKS_Beta-ketoAc_synthase_dom"/>
</dbReference>
<dbReference type="InterPro" id="IPR014030">
    <property type="entry name" value="Ketoacyl_synth_N"/>
</dbReference>
<evidence type="ECO:0000256" key="1">
    <source>
        <dbReference type="ARBA" id="ARBA00005194"/>
    </source>
</evidence>
<comment type="caution">
    <text evidence="14">The sequence shown here is derived from an EMBL/GenBank/DDBJ whole genome shotgun (WGS) entry which is preliminary data.</text>
</comment>
<protein>
    <submittedName>
        <fullName evidence="14">Putative beta keto-acyl synthase</fullName>
    </submittedName>
</protein>
<dbReference type="SUPFAM" id="SSF54637">
    <property type="entry name" value="Thioesterase/thiol ester dehydrase-isomerase"/>
    <property type="match status" value="4"/>
</dbReference>
<keyword evidence="5" id="KW-0597">Phosphoprotein</keyword>
<dbReference type="SMART" id="SM00563">
    <property type="entry name" value="PlsC"/>
    <property type="match status" value="1"/>
</dbReference>
<dbReference type="InterPro" id="IPR016035">
    <property type="entry name" value="Acyl_Trfase/lysoPLipase"/>
</dbReference>
<proteinExistence type="inferred from homology"/>
<comment type="similarity">
    <text evidence="2">Belongs to the thioester dehydratase family. FabA subfamily.</text>
</comment>
<evidence type="ECO:0000256" key="4">
    <source>
        <dbReference type="ARBA" id="ARBA00022516"/>
    </source>
</evidence>
<dbReference type="Gene3D" id="3.30.70.3290">
    <property type="match status" value="1"/>
</dbReference>
<dbReference type="GO" id="GO:0006633">
    <property type="term" value="P:fatty acid biosynthetic process"/>
    <property type="evidence" value="ECO:0007669"/>
    <property type="project" value="UniProtKB-UniPathway"/>
</dbReference>
<dbReference type="InterPro" id="IPR016039">
    <property type="entry name" value="Thiolase-like"/>
</dbReference>
<dbReference type="InterPro" id="IPR013114">
    <property type="entry name" value="FabA_FabZ"/>
</dbReference>
<keyword evidence="8" id="KW-0443">Lipid metabolism</keyword>
<comment type="pathway">
    <text evidence="1">Lipid metabolism; fatty acid biosynthesis.</text>
</comment>
<evidence type="ECO:0000256" key="3">
    <source>
        <dbReference type="ARBA" id="ARBA00022450"/>
    </source>
</evidence>
<dbReference type="SMART" id="SM00827">
    <property type="entry name" value="PKS_AT"/>
    <property type="match status" value="1"/>
</dbReference>
<keyword evidence="6 11" id="KW-0808">Transferase</keyword>
<evidence type="ECO:0000256" key="8">
    <source>
        <dbReference type="ARBA" id="ARBA00023098"/>
    </source>
</evidence>
<dbReference type="GO" id="GO:0004315">
    <property type="term" value="F:3-oxoacyl-[acyl-carrier-protein] synthase activity"/>
    <property type="evidence" value="ECO:0007669"/>
    <property type="project" value="InterPro"/>
</dbReference>
<dbReference type="InterPro" id="IPR052568">
    <property type="entry name" value="PKS-FAS_Synthase"/>
</dbReference>
<dbReference type="Gene3D" id="3.40.47.10">
    <property type="match status" value="2"/>
</dbReference>
<dbReference type="InterPro" id="IPR001227">
    <property type="entry name" value="Ac_transferase_dom_sf"/>
</dbReference>
<evidence type="ECO:0000256" key="7">
    <source>
        <dbReference type="ARBA" id="ARBA00022832"/>
    </source>
</evidence>
<dbReference type="Gene3D" id="3.30.70.250">
    <property type="entry name" value="Malonyl-CoA ACP transacylase, ACP-binding"/>
    <property type="match status" value="1"/>
</dbReference>
<dbReference type="SMART" id="SM00825">
    <property type="entry name" value="PKS_KS"/>
    <property type="match status" value="1"/>
</dbReference>
<evidence type="ECO:0000256" key="11">
    <source>
        <dbReference type="RuleBase" id="RU003694"/>
    </source>
</evidence>
<feature type="region of interest" description="Disordered" evidence="12">
    <location>
        <begin position="1333"/>
        <end position="1361"/>
    </location>
</feature>
<dbReference type="SUPFAM" id="SSF52151">
    <property type="entry name" value="FabD/lysophospholipase-like"/>
    <property type="match status" value="1"/>
</dbReference>
<evidence type="ECO:0000259" key="13">
    <source>
        <dbReference type="PROSITE" id="PS52004"/>
    </source>
</evidence>
<keyword evidence="10" id="KW-0456">Lyase</keyword>
<dbReference type="InterPro" id="IPR029069">
    <property type="entry name" value="HotDog_dom_sf"/>
</dbReference>
<dbReference type="Pfam" id="PF00109">
    <property type="entry name" value="ketoacyl-synt"/>
    <property type="match status" value="2"/>
</dbReference>
<dbReference type="InterPro" id="IPR002123">
    <property type="entry name" value="Plipid/glycerol_acylTrfase"/>
</dbReference>
<keyword evidence="7" id="KW-0276">Fatty acid metabolism</keyword>
<dbReference type="Pfam" id="PF02801">
    <property type="entry name" value="Ketoacyl-synt_C"/>
    <property type="match status" value="1"/>
</dbReference>
<dbReference type="GO" id="GO:0005737">
    <property type="term" value="C:cytoplasm"/>
    <property type="evidence" value="ECO:0007669"/>
    <property type="project" value="InterPro"/>
</dbReference>
<dbReference type="SUPFAM" id="SSF53901">
    <property type="entry name" value="Thiolase-like"/>
    <property type="match status" value="4"/>
</dbReference>
<dbReference type="EMBL" id="LVJN01000014">
    <property type="protein sequence ID" value="OSM07319.1"/>
    <property type="molecule type" value="Genomic_DNA"/>
</dbReference>
<keyword evidence="15" id="KW-1185">Reference proteome</keyword>
<comment type="similarity">
    <text evidence="11">Belongs to the thiolase-like superfamily. Beta-ketoacyl-ACP synthases family.</text>
</comment>
<dbReference type="SUPFAM" id="SSF69593">
    <property type="entry name" value="Glycerol-3-phosphate (1)-acyltransferase"/>
    <property type="match status" value="1"/>
</dbReference>
<evidence type="ECO:0000256" key="2">
    <source>
        <dbReference type="ARBA" id="ARBA00006714"/>
    </source>
</evidence>
<organism evidence="14 15">
    <name type="scientific">Magnetofaba australis IT-1</name>
    <dbReference type="NCBI Taxonomy" id="1434232"/>
    <lineage>
        <taxon>Bacteria</taxon>
        <taxon>Pseudomonadati</taxon>
        <taxon>Pseudomonadota</taxon>
        <taxon>Magnetococcia</taxon>
        <taxon>Magnetococcales</taxon>
        <taxon>Magnetococcaceae</taxon>
        <taxon>Magnetofaba</taxon>
    </lineage>
</organism>
<sequence>MAAGEDLISDAPPGSWRLPPESLIKPGADLRGEGIWTQRGGYVRDFEKLFDPSGLAVPEERLRALDPVCQWSVQAARAALSEAVGVDPATQRVGLILGNLSYPSRGLTDYALQVWRGEDGPIAPENRFNSGFPALIAAQALGLSGEAFALDAACASSLYAIQLACERLAARQCDALLVGAVNAADPMMIFMGFTQLQALSRSGQSRPFHRHADGLLPAEGAVCIALKRLDDAIAHGDRIFGVIRGVGLSNDGRRGGVLAPDSEGQQRAMQAAYDLSGVDPASIGLMECHATGTAVGDAVEIRSMLPLFGARDDLPIGSLKSNMGHLITASGLASLLKILGAFEAHTLPPTLHAEQPLTELAGTPFRPLAEAEPWPEAAEGPRRAAINNFGFGGNNAHLIVEEWRGVETASSTFAPPEVASECSDDADIAICGIAVMTGSAQSFAQFQQQLQAKPPTDGPVESLFGVSLPMAGQAVTPRDLQAALPQQNAMLAAAIDAMAGVAPAAPERSGVFVGMGCDAEIARYSQRWLLRDADAKTRDSIIPALDAAGVVGAMPNMPANRIHAHFDWRGPGMTVSAEELSGVSALKIACRMLRAGTLDLALAGAVDLAHEPVQSAAVRALLHAVRHVMGDGAVAFVLKRAEDARRAGDPIYALLPNLPDDAPSQSCAELDLHDADAPSAVTARFGHAHAASGLLHLAAGVAALQAAQRPVAAQTEESLLVSDDEPLVVTLSDMIGQQQRVALAAGEPLLNEAVAATPILRLFAAPDRAALRVCIAEGEESVGASADPARMAWVCDDAAQDAALRQQALAYLDGESDRLPQAIHFAQQPLGGELAFVFTGAAAACGGMDDGMARAFPDMRAALARQNPYLESLLSLTQPQNQARCPQPDPLTQLKISSLWSQQHAWLARNLLGLRPQAALGLSSGESNSLFAFGVWRDMAQMFADIDASQIYGRWLTGPCVSAARAWGLPESASIVWRNWRLLAPLEEVQQAVARQERVSISIIQSPQDCCIGGDEAACLAVVREIGASRAFPLGQDMVAHCAELEPVADIWRSVHLRQTHPPADGVRIYSNSSNTHYSPDTHSAADAITRQATTPVDFRQTVENAYADGVRIFLEMGPRTALSHAINQTLGERTHLALAMDNAAGDPLRQLASVAAQLFVAGVELHAEPLMRRLQLSWEQAQLRDSAAKQPRLRLPAHRAAVTLNALSQEANEPAQSMPPAPALSLPPHWAPIAPRCAPLPVAAPALNASSPATPPSKAEAIRMAWEPIREQHARYLEQQAQAQQQFLTLQAAIAQQWFGRGGGASTSAVQSPVAVAPPVALVTQTVTPSAVEADAAPSVAKGRETTAPSLSDAPIPEGPRFTRQELQTLASGRISTVFGAQFAPQDDYIRQVRLPEPPLLLVDRVTGLKGEPGAMGLGTIWTETDIDNHPWSLHQGRASLGTLIESGQSDLLLISWLGADFHNRDERVYRLLGCECTFHRAGLPGAGDTLSYDIHVDGHAHSGAVRLFFFHYDCRVEGGLRLSVRSGQAGFFTDAELAASKGVLWSAEEDAPQPDARLDAPPQLSAKRAFSAEELDGWRNGDAYGCFGGGFELAGAHLRTPTIASGRMKLLDSVSAFDPSGGPWGRGYLCANAHVPTDAWFYAGHFKNDPCMPGTLMADAAIQALAITMGAMGFTIRRDGWRFEPVADEPFTFVCRGQVIPDAPHDLRYEVFIEEVIDGPEPRVYAALLCSSDDLKVFLCRRFGLQLVHDTPFDPALIPADPSARHWLDAARTIPGDYPAILSCAQGSYVQACGPAFADYDGPWRRMPRLPSPPFLYITRIDSVDALQGTPKRGARVVTHFEIPAQNHPLIASHSSASAPFAMLLEALLQPCGWLCVYLGFATHEQKDYKLRNLDGDDCILHQETWPAFGSLRCETVLTDFVMTASSRLAFFRIDGYVGKQLVMSLQTNFGLFLPEQLEHQRGLPTTDAQREAMQRPGDLFYDLQHAPEALPSGPALAREPLNMVDRVTLFEADGGEQGLGCIRGEQTVDPRAWYFSVHFYEDPVQPGSLGLEALVQLLQTFMRLKGLHDGFAQPRFQSLATESPFSWRYRGQVVPTHDLVVTELSITAIERQPGRVTATASGSLWVDGLRIYEARDLTMAIVEGDPPQPLKEIASESAAPSGATHRARFGFDLQSQPWLRSHCPTYVVPALPMTVLADLMAQTAQPLFRELKLVALEDLQALRWSIIPEGARITLEGVATVSEAGHSADVEIRLLEDGEDGDSAKPVARGRALFAADYPAPCAPLLPLVDAPSIADPYVDRSVFHGPAFQIMSGLRRNREGATFQLNAGSQAVPQGVVNPLLLDGIFHGPPRDEPHLWFPGAAVEETSFPTHVARIQFFAPPVMDGVVDCEVRAAGQEGRHLHFTAQLQRQGQPLLEMRYTEITFHKGFMAAFSARDRAAFLERGEPLSGASLSTILADGATELASAEVMRNNRLPGTLEALYRVSGTVAEITEAIAIKEHVARGAGVHPREVEIADAHSAWVARMPLNRFPYAAQRQGRSVIVRDGAGDTLHWPVLQQAWRTRLRLDGPWLGETLFVAMARQWVGRVVLVDPAALTALRGKPALFVANHQVGVESILFAILAQALHGGDLVTLAKVEHRDSWLGRLLSVCQAFPGVTLPQTIYFFDREQRESLFDCLKQVREAMMQRGASLMVHVEGTRSRQCRQPVTQLSGVLIDFALEAGIPIVPLRFVGGLPVAPVAESLEFAPGFARQDIYLGAPLAAEELRKLPLVERKARVLDALNGLGPDLMTETPHTPNEAFAQRVAQRQQGQGVEFVRAALLQALAEFPQLGEHERALLTALERGGTIPGETEQAAWLRELQGWFQQGVAGYSRLNPE</sequence>
<dbReference type="CDD" id="cd00833">
    <property type="entry name" value="PKS"/>
    <property type="match status" value="1"/>
</dbReference>
<dbReference type="STRING" id="1434232.MAIT1_04462"/>
<dbReference type="CDD" id="cd07989">
    <property type="entry name" value="LPLAT_AGPAT-like"/>
    <property type="match status" value="1"/>
</dbReference>
<feature type="domain" description="Ketosynthase family 3 (KS3)" evidence="13">
    <location>
        <begin position="1"/>
        <end position="402"/>
    </location>
</feature>
<dbReference type="InterPro" id="IPR014031">
    <property type="entry name" value="Ketoacyl_synth_C"/>
</dbReference>
<accession>A0A1Y2KBX8</accession>
<gene>
    <name evidence="14" type="ORF">MAIT1_04462</name>
</gene>
<dbReference type="Gene3D" id="3.40.366.10">
    <property type="entry name" value="Malonyl-Coenzyme A Acyl Carrier Protein, domain 2"/>
    <property type="match status" value="1"/>
</dbReference>
<dbReference type="CDD" id="cd01287">
    <property type="entry name" value="FabA"/>
    <property type="match status" value="1"/>
</dbReference>
<dbReference type="InterPro" id="IPR018201">
    <property type="entry name" value="Ketoacyl_synth_AS"/>
</dbReference>
<dbReference type="PROSITE" id="PS00606">
    <property type="entry name" value="KS3_1"/>
    <property type="match status" value="1"/>
</dbReference>
<evidence type="ECO:0000256" key="10">
    <source>
        <dbReference type="ARBA" id="ARBA00023239"/>
    </source>
</evidence>
<dbReference type="InterPro" id="IPR014043">
    <property type="entry name" value="Acyl_transferase_dom"/>
</dbReference>
<evidence type="ECO:0000313" key="14">
    <source>
        <dbReference type="EMBL" id="OSM07319.1"/>
    </source>
</evidence>
<dbReference type="Pfam" id="PF01553">
    <property type="entry name" value="Acyltransferase"/>
    <property type="match status" value="1"/>
</dbReference>
<evidence type="ECO:0000256" key="12">
    <source>
        <dbReference type="SAM" id="MobiDB-lite"/>
    </source>
</evidence>
<dbReference type="PANTHER" id="PTHR43074:SF1">
    <property type="entry name" value="BETA-KETOACYL SYNTHASE FAMILY PROTEIN-RELATED"/>
    <property type="match status" value="1"/>
</dbReference>
<dbReference type="Gene3D" id="3.10.129.10">
    <property type="entry name" value="Hotdog Thioesterase"/>
    <property type="match status" value="4"/>
</dbReference>
<dbReference type="Pfam" id="PF07977">
    <property type="entry name" value="FabA"/>
    <property type="match status" value="2"/>
</dbReference>
<dbReference type="Proteomes" id="UP000194003">
    <property type="component" value="Unassembled WGS sequence"/>
</dbReference>
<evidence type="ECO:0000256" key="6">
    <source>
        <dbReference type="ARBA" id="ARBA00022679"/>
    </source>
</evidence>
<keyword evidence="4" id="KW-0444">Lipid biosynthesis</keyword>
<dbReference type="InterPro" id="IPR010083">
    <property type="entry name" value="FabA"/>
</dbReference>
<keyword evidence="9" id="KW-0275">Fatty acid biosynthesis</keyword>
<evidence type="ECO:0000313" key="15">
    <source>
        <dbReference type="Proteomes" id="UP000194003"/>
    </source>
</evidence>
<evidence type="ECO:0000256" key="9">
    <source>
        <dbReference type="ARBA" id="ARBA00023160"/>
    </source>
</evidence>
<keyword evidence="3" id="KW-0596">Phosphopantetheine</keyword>